<feature type="region of interest" description="Disordered" evidence="1">
    <location>
        <begin position="50"/>
        <end position="99"/>
    </location>
</feature>
<proteinExistence type="predicted"/>
<reference evidence="2" key="2">
    <citation type="submission" date="2022-01" db="EMBL/GenBank/DDBJ databases">
        <authorList>
            <person name="Yamashiro T."/>
            <person name="Shiraishi A."/>
            <person name="Satake H."/>
            <person name="Nakayama K."/>
        </authorList>
    </citation>
    <scope>NUCLEOTIDE SEQUENCE</scope>
</reference>
<reference evidence="2" key="1">
    <citation type="journal article" date="2022" name="Int. J. Mol. Sci.">
        <title>Draft Genome of Tanacetum Coccineum: Genomic Comparison of Closely Related Tanacetum-Family Plants.</title>
        <authorList>
            <person name="Yamashiro T."/>
            <person name="Shiraishi A."/>
            <person name="Nakayama K."/>
            <person name="Satake H."/>
        </authorList>
    </citation>
    <scope>NUCLEOTIDE SEQUENCE</scope>
</reference>
<protein>
    <submittedName>
        <fullName evidence="2">Uncharacterized protein</fullName>
    </submittedName>
</protein>
<organism evidence="2 3">
    <name type="scientific">Tanacetum coccineum</name>
    <dbReference type="NCBI Taxonomy" id="301880"/>
    <lineage>
        <taxon>Eukaryota</taxon>
        <taxon>Viridiplantae</taxon>
        <taxon>Streptophyta</taxon>
        <taxon>Embryophyta</taxon>
        <taxon>Tracheophyta</taxon>
        <taxon>Spermatophyta</taxon>
        <taxon>Magnoliopsida</taxon>
        <taxon>eudicotyledons</taxon>
        <taxon>Gunneridae</taxon>
        <taxon>Pentapetalae</taxon>
        <taxon>asterids</taxon>
        <taxon>campanulids</taxon>
        <taxon>Asterales</taxon>
        <taxon>Asteraceae</taxon>
        <taxon>Asteroideae</taxon>
        <taxon>Anthemideae</taxon>
        <taxon>Anthemidinae</taxon>
        <taxon>Tanacetum</taxon>
    </lineage>
</organism>
<evidence type="ECO:0000256" key="1">
    <source>
        <dbReference type="SAM" id="MobiDB-lite"/>
    </source>
</evidence>
<gene>
    <name evidence="2" type="ORF">Tco_0656301</name>
</gene>
<dbReference type="EMBL" id="BQNB010009296">
    <property type="protein sequence ID" value="GJS61517.1"/>
    <property type="molecule type" value="Genomic_DNA"/>
</dbReference>
<dbReference type="Proteomes" id="UP001151760">
    <property type="component" value="Unassembled WGS sequence"/>
</dbReference>
<evidence type="ECO:0000313" key="2">
    <source>
        <dbReference type="EMBL" id="GJS61517.1"/>
    </source>
</evidence>
<evidence type="ECO:0000313" key="3">
    <source>
        <dbReference type="Proteomes" id="UP001151760"/>
    </source>
</evidence>
<feature type="compositionally biased region" description="Acidic residues" evidence="1">
    <location>
        <begin position="80"/>
        <end position="90"/>
    </location>
</feature>
<accession>A0ABQ4X8D8</accession>
<keyword evidence="3" id="KW-1185">Reference proteome</keyword>
<comment type="caution">
    <text evidence="2">The sequence shown here is derived from an EMBL/GenBank/DDBJ whole genome shotgun (WGS) entry which is preliminary data.</text>
</comment>
<sequence length="135" mass="14911">MENANPPPTLNQPALPTALSAKFVQELNELQVISACIPSRLENIEHFPNGFVNPPNKIDMDDLEPDDESVYTPLVSPFLDSDDDSDDGEVLYESGNGGLSNDKHPIYVDIVGDVKDILDGCHKLVETFRMARDDQ</sequence>
<name>A0ABQ4X8D8_9ASTR</name>